<keyword evidence="1" id="KW-1133">Transmembrane helix</keyword>
<evidence type="ECO:0000256" key="1">
    <source>
        <dbReference type="SAM" id="Phobius"/>
    </source>
</evidence>
<feature type="transmembrane region" description="Helical" evidence="1">
    <location>
        <begin position="21"/>
        <end position="42"/>
    </location>
</feature>
<dbReference type="EMBL" id="ACVQ01000033">
    <property type="protein sequence ID" value="EET78579.1"/>
    <property type="molecule type" value="Genomic_DNA"/>
</dbReference>
<dbReference type="AlphaFoldDB" id="C6RIZ8"/>
<dbReference type="GeneID" id="60991434"/>
<dbReference type="RefSeq" id="WP_004321659.1">
    <property type="nucleotide sequence ID" value="NZ_ACVQ01000033.1"/>
</dbReference>
<dbReference type="Proteomes" id="UP000003107">
    <property type="component" value="Unassembled WGS sequence"/>
</dbReference>
<keyword evidence="3" id="KW-1185">Reference proteome</keyword>
<accession>C6RIZ8</accession>
<name>C6RIZ8_9BACT</name>
<proteinExistence type="predicted"/>
<evidence type="ECO:0000313" key="3">
    <source>
        <dbReference type="Proteomes" id="UP000003107"/>
    </source>
</evidence>
<dbReference type="STRING" id="553219.CAMSH0001_0094"/>
<dbReference type="OrthoDB" id="9960257at2"/>
<keyword evidence="1" id="KW-0472">Membrane</keyword>
<reference evidence="2 3" key="1">
    <citation type="submission" date="2009-07" db="EMBL/GenBank/DDBJ databases">
        <authorList>
            <person name="Madupu R."/>
            <person name="Sebastian Y."/>
            <person name="Durkin A.S."/>
            <person name="Torralba M."/>
            <person name="Methe B."/>
            <person name="Sutton G.G."/>
            <person name="Strausberg R.L."/>
            <person name="Nelson K.E."/>
        </authorList>
    </citation>
    <scope>NUCLEOTIDE SEQUENCE [LARGE SCALE GENOMIC DNA]</scope>
    <source>
        <strain evidence="2 3">RM3277</strain>
    </source>
</reference>
<evidence type="ECO:0000313" key="2">
    <source>
        <dbReference type="EMBL" id="EET78579.1"/>
    </source>
</evidence>
<comment type="caution">
    <text evidence="2">The sequence shown here is derived from an EMBL/GenBank/DDBJ whole genome shotgun (WGS) entry which is preliminary data.</text>
</comment>
<gene>
    <name evidence="2" type="ORF">CAMSH0001_0094</name>
</gene>
<protein>
    <submittedName>
        <fullName evidence="2">Uncharacterized protein</fullName>
    </submittedName>
</protein>
<keyword evidence="1" id="KW-0812">Transmembrane</keyword>
<sequence length="103" mass="12147">MAKSKQIKDKSSKKKTIFSQSVIEKILFYTFIAIVAVILYIISTFIHKEKKIVCEEQPPEVMLAALREGTPDAIKEAMKKVNCREVEVYRHSRHKRFFSRRMR</sequence>
<organism evidence="2 3">
    <name type="scientific">Campylobacter showae RM3277</name>
    <dbReference type="NCBI Taxonomy" id="553219"/>
    <lineage>
        <taxon>Bacteria</taxon>
        <taxon>Pseudomonadati</taxon>
        <taxon>Campylobacterota</taxon>
        <taxon>Epsilonproteobacteria</taxon>
        <taxon>Campylobacterales</taxon>
        <taxon>Campylobacteraceae</taxon>
        <taxon>Campylobacter</taxon>
    </lineage>
</organism>